<dbReference type="EMBL" id="JAQLKE010000009">
    <property type="protein sequence ID" value="MDB7083593.1"/>
    <property type="molecule type" value="Genomic_DNA"/>
</dbReference>
<evidence type="ECO:0000313" key="3">
    <source>
        <dbReference type="Proteomes" id="UP001211987"/>
    </source>
</evidence>
<organism evidence="2 3">
    <name type="scientific">Thomasclavelia ramosa</name>
    <dbReference type="NCBI Taxonomy" id="1547"/>
    <lineage>
        <taxon>Bacteria</taxon>
        <taxon>Bacillati</taxon>
        <taxon>Bacillota</taxon>
        <taxon>Erysipelotrichia</taxon>
        <taxon>Erysipelotrichales</taxon>
        <taxon>Coprobacillaceae</taxon>
        <taxon>Thomasclavelia</taxon>
    </lineage>
</organism>
<protein>
    <submittedName>
        <fullName evidence="2">Uncharacterized protein</fullName>
    </submittedName>
</protein>
<dbReference type="AlphaFoldDB" id="A0AB35IK12"/>
<evidence type="ECO:0000256" key="1">
    <source>
        <dbReference type="SAM" id="Phobius"/>
    </source>
</evidence>
<evidence type="ECO:0000313" key="2">
    <source>
        <dbReference type="EMBL" id="MDB7083593.1"/>
    </source>
</evidence>
<gene>
    <name evidence="2" type="ORF">PM738_07260</name>
</gene>
<keyword evidence="1" id="KW-0472">Membrane</keyword>
<reference evidence="2" key="1">
    <citation type="submission" date="2023-01" db="EMBL/GenBank/DDBJ databases">
        <title>Human gut microbiome strain richness.</title>
        <authorList>
            <person name="Chen-Liaw A."/>
        </authorList>
    </citation>
    <scope>NUCLEOTIDE SEQUENCE</scope>
    <source>
        <strain evidence="2">1001217st2_G6_1001217B_191108</strain>
    </source>
</reference>
<feature type="transmembrane region" description="Helical" evidence="1">
    <location>
        <begin position="9"/>
        <end position="27"/>
    </location>
</feature>
<keyword evidence="1" id="KW-1133">Transmembrane helix</keyword>
<sequence length="283" mass="32684">MDKKHKQHLLVTLIFTLIVTATLFFMYDDFVFQTYGEVVYYDYILKGENNQLKVENIEAYLDRQSFHIGEGRIIFKDVNLTNGAVPTVKLSLYGENQQKFDYEFVVEEYHSDNLIYSIQSISKKYKEIDLDDVKSASLTIEANDQKLSEVDLKITPVEQLEGSNKEYRIENASISNSMMRLGTLKAASDDVIKEYPTVSLEYRYLKDKNGDKEDNDNYVVFKKITGKSKELVNGNDYGTYNLEDEDDSFKDKDLSVVIIFSNGKEKFAFAIDLKTREVGDYYG</sequence>
<keyword evidence="1" id="KW-0812">Transmembrane</keyword>
<proteinExistence type="predicted"/>
<comment type="caution">
    <text evidence="2">The sequence shown here is derived from an EMBL/GenBank/DDBJ whole genome shotgun (WGS) entry which is preliminary data.</text>
</comment>
<dbReference type="RefSeq" id="WP_270372485.1">
    <property type="nucleotide sequence ID" value="NZ_JAQDLY010000016.1"/>
</dbReference>
<dbReference type="Proteomes" id="UP001211987">
    <property type="component" value="Unassembled WGS sequence"/>
</dbReference>
<name>A0AB35IK12_9FIRM</name>
<accession>A0AB35IK12</accession>